<dbReference type="GO" id="GO:0030288">
    <property type="term" value="C:outer membrane-bounded periplasmic space"/>
    <property type="evidence" value="ECO:0007669"/>
    <property type="project" value="TreeGrafter"/>
</dbReference>
<evidence type="ECO:0000313" key="7">
    <source>
        <dbReference type="Proteomes" id="UP000198762"/>
    </source>
</evidence>
<feature type="domain" description="CzcB-like barrel-sandwich hybrid" evidence="5">
    <location>
        <begin position="149"/>
        <end position="286"/>
    </location>
</feature>
<keyword evidence="3" id="KW-0732">Signal</keyword>
<reference evidence="7" key="1">
    <citation type="submission" date="2016-10" db="EMBL/GenBank/DDBJ databases">
        <authorList>
            <person name="Varghese N."/>
            <person name="Submissions S."/>
        </authorList>
    </citation>
    <scope>NUCLEOTIDE SEQUENCE [LARGE SCALE GENOMIC DNA]</scope>
    <source>
        <strain evidence="7">CGMCC 1.6489</strain>
    </source>
</reference>
<protein>
    <submittedName>
        <fullName evidence="6">RND family efflux transporter, MFP subunit</fullName>
    </submittedName>
</protein>
<feature type="compositionally biased region" description="Basic and acidic residues" evidence="2">
    <location>
        <begin position="50"/>
        <end position="103"/>
    </location>
</feature>
<dbReference type="Gene3D" id="2.40.30.170">
    <property type="match status" value="1"/>
</dbReference>
<dbReference type="Proteomes" id="UP000198762">
    <property type="component" value="Unassembled WGS sequence"/>
</dbReference>
<dbReference type="AlphaFoldDB" id="A0A1I0DVT6"/>
<name>A0A1I0DVT6_9GAMM</name>
<evidence type="ECO:0000259" key="4">
    <source>
        <dbReference type="Pfam" id="PF25954"/>
    </source>
</evidence>
<dbReference type="STRING" id="430453.SAMN04487962_10851"/>
<feature type="domain" description="CusB-like beta-barrel" evidence="4">
    <location>
        <begin position="289"/>
        <end position="363"/>
    </location>
</feature>
<evidence type="ECO:0000256" key="2">
    <source>
        <dbReference type="SAM" id="MobiDB-lite"/>
    </source>
</evidence>
<dbReference type="InterPro" id="IPR058792">
    <property type="entry name" value="Beta-barrel_RND_2"/>
</dbReference>
<evidence type="ECO:0000313" key="6">
    <source>
        <dbReference type="EMBL" id="SET36450.1"/>
    </source>
</evidence>
<dbReference type="Gene3D" id="2.40.50.100">
    <property type="match status" value="1"/>
</dbReference>
<dbReference type="PANTHER" id="PTHR30097:SF15">
    <property type="entry name" value="CATION EFFLUX SYSTEM PROTEIN CUSB"/>
    <property type="match status" value="1"/>
</dbReference>
<dbReference type="Gene3D" id="2.40.420.20">
    <property type="match status" value="1"/>
</dbReference>
<dbReference type="GO" id="GO:0046914">
    <property type="term" value="F:transition metal ion binding"/>
    <property type="evidence" value="ECO:0007669"/>
    <property type="project" value="TreeGrafter"/>
</dbReference>
<dbReference type="EMBL" id="FOHZ01000008">
    <property type="protein sequence ID" value="SET36450.1"/>
    <property type="molecule type" value="Genomic_DNA"/>
</dbReference>
<sequence length="444" mass="48812">MNMPFQFFTLTLVAMLAGAPVGAQTNHEENGEHDHAAEEGQRQASAQMSEETHEEPGHEGSGHEEEGEHEGEGHEQRASEEGHDADGHEEEHKEEGHAEEGHNEAPPGVVELSSESQRMANIEARKLELQPVPEIVTAPGEVQLNDYRSARVSTRIPAQVVSRMAELGDVVEKGAPLVLLTSVEMAEAQGALQIAAREWYRVRELGKSVVGEARYIEARVAFQQAQSRLQAYGMTETQVTQFLRGEDELQLGQFRLLASVAGTIIEDDFVVGQYVETGTPLFMITDESSVWVEATVQASAARAIEPGEPARVRIGDEWHQGTVVQKHHRLDESTRTMGVRIELELDEEHSPHPGEFVEVAIEADQGEPGLLVPERALNRNSAGEWVVFIQEAPGKYRQVDIRRLKELSGKVQIAGVEPGTTVVTDGSFYLNSEIAKGGFSVHNH</sequence>
<feature type="chain" id="PRO_5011761103" evidence="3">
    <location>
        <begin position="24"/>
        <end position="444"/>
    </location>
</feature>
<accession>A0A1I0DVT6</accession>
<organism evidence="6 7">
    <name type="scientific">Marinobacter segnicrescens</name>
    <dbReference type="NCBI Taxonomy" id="430453"/>
    <lineage>
        <taxon>Bacteria</taxon>
        <taxon>Pseudomonadati</taxon>
        <taxon>Pseudomonadota</taxon>
        <taxon>Gammaproteobacteria</taxon>
        <taxon>Pseudomonadales</taxon>
        <taxon>Marinobacteraceae</taxon>
        <taxon>Marinobacter</taxon>
    </lineage>
</organism>
<keyword evidence="1" id="KW-0813">Transport</keyword>
<dbReference type="OrthoDB" id="9806939at2"/>
<dbReference type="RefSeq" id="WP_091851161.1">
    <property type="nucleotide sequence ID" value="NZ_FOHZ01000008.1"/>
</dbReference>
<dbReference type="InterPro" id="IPR051909">
    <property type="entry name" value="MFP_Cation_Efflux"/>
</dbReference>
<dbReference type="Pfam" id="PF25973">
    <property type="entry name" value="BSH_CzcB"/>
    <property type="match status" value="1"/>
</dbReference>
<feature type="compositionally biased region" description="Basic and acidic residues" evidence="2">
    <location>
        <begin position="26"/>
        <end position="41"/>
    </location>
</feature>
<proteinExistence type="predicted"/>
<feature type="region of interest" description="Disordered" evidence="2">
    <location>
        <begin position="24"/>
        <end position="113"/>
    </location>
</feature>
<keyword evidence="7" id="KW-1185">Reference proteome</keyword>
<feature type="signal peptide" evidence="3">
    <location>
        <begin position="1"/>
        <end position="23"/>
    </location>
</feature>
<dbReference type="SUPFAM" id="SSF111369">
    <property type="entry name" value="HlyD-like secretion proteins"/>
    <property type="match status" value="1"/>
</dbReference>
<dbReference type="GO" id="GO:0060003">
    <property type="term" value="P:copper ion export"/>
    <property type="evidence" value="ECO:0007669"/>
    <property type="project" value="TreeGrafter"/>
</dbReference>
<dbReference type="Pfam" id="PF25954">
    <property type="entry name" value="Beta-barrel_RND_2"/>
    <property type="match status" value="1"/>
</dbReference>
<dbReference type="Gene3D" id="1.10.287.470">
    <property type="entry name" value="Helix hairpin bin"/>
    <property type="match status" value="1"/>
</dbReference>
<dbReference type="PANTHER" id="PTHR30097">
    <property type="entry name" value="CATION EFFLUX SYSTEM PROTEIN CUSB"/>
    <property type="match status" value="1"/>
</dbReference>
<dbReference type="InterPro" id="IPR058647">
    <property type="entry name" value="BSH_CzcB-like"/>
</dbReference>
<evidence type="ECO:0000256" key="1">
    <source>
        <dbReference type="ARBA" id="ARBA00022448"/>
    </source>
</evidence>
<evidence type="ECO:0000259" key="5">
    <source>
        <dbReference type="Pfam" id="PF25973"/>
    </source>
</evidence>
<dbReference type="GO" id="GO:0015679">
    <property type="term" value="P:plasma membrane copper ion transport"/>
    <property type="evidence" value="ECO:0007669"/>
    <property type="project" value="TreeGrafter"/>
</dbReference>
<evidence type="ECO:0000256" key="3">
    <source>
        <dbReference type="SAM" id="SignalP"/>
    </source>
</evidence>
<gene>
    <name evidence="6" type="ORF">SAMN04487962_10851</name>
</gene>